<evidence type="ECO:0000256" key="2">
    <source>
        <dbReference type="PROSITE-ProRule" id="PRU00117"/>
    </source>
</evidence>
<dbReference type="InterPro" id="IPR004088">
    <property type="entry name" value="KH_dom_type_1"/>
</dbReference>
<dbReference type="PROSITE" id="PS50084">
    <property type="entry name" value="KH_TYPE_1"/>
    <property type="match status" value="5"/>
</dbReference>
<feature type="compositionally biased region" description="Basic and acidic residues" evidence="3">
    <location>
        <begin position="104"/>
        <end position="118"/>
    </location>
</feature>
<dbReference type="PROSITE" id="PS50096">
    <property type="entry name" value="IQ"/>
    <property type="match status" value="1"/>
</dbReference>
<dbReference type="STRING" id="1088818.A0A2I0BDW0"/>
<dbReference type="SMART" id="SM00322">
    <property type="entry name" value="KH"/>
    <property type="match status" value="5"/>
</dbReference>
<reference evidence="5 6" key="1">
    <citation type="journal article" date="2017" name="Nature">
        <title>The Apostasia genome and the evolution of orchids.</title>
        <authorList>
            <person name="Zhang G.Q."/>
            <person name="Liu K.W."/>
            <person name="Li Z."/>
            <person name="Lohaus R."/>
            <person name="Hsiao Y.Y."/>
            <person name="Niu S.C."/>
            <person name="Wang J.Y."/>
            <person name="Lin Y.C."/>
            <person name="Xu Q."/>
            <person name="Chen L.J."/>
            <person name="Yoshida K."/>
            <person name="Fujiwara S."/>
            <person name="Wang Z.W."/>
            <person name="Zhang Y.Q."/>
            <person name="Mitsuda N."/>
            <person name="Wang M."/>
            <person name="Liu G.H."/>
            <person name="Pecoraro L."/>
            <person name="Huang H.X."/>
            <person name="Xiao X.J."/>
            <person name="Lin M."/>
            <person name="Wu X.Y."/>
            <person name="Wu W.L."/>
            <person name="Chen Y.Y."/>
            <person name="Chang S.B."/>
            <person name="Sakamoto S."/>
            <person name="Ohme-Takagi M."/>
            <person name="Yagi M."/>
            <person name="Zeng S.J."/>
            <person name="Shen C.Y."/>
            <person name="Yeh C.M."/>
            <person name="Luo Y.B."/>
            <person name="Tsai W.C."/>
            <person name="Van de Peer Y."/>
            <person name="Liu Z.J."/>
        </authorList>
    </citation>
    <scope>NUCLEOTIDE SEQUENCE [LARGE SCALE GENOMIC DNA]</scope>
    <source>
        <strain evidence="6">cv. Shenzhen</strain>
        <tissue evidence="5">Stem</tissue>
    </source>
</reference>
<dbReference type="InterPro" id="IPR036612">
    <property type="entry name" value="KH_dom_type_1_sf"/>
</dbReference>
<dbReference type="CDD" id="cd22459">
    <property type="entry name" value="KH-I_PEPPER_rpt1_like"/>
    <property type="match status" value="1"/>
</dbReference>
<dbReference type="InterPro" id="IPR004087">
    <property type="entry name" value="KH_dom"/>
</dbReference>
<evidence type="ECO:0000256" key="3">
    <source>
        <dbReference type="SAM" id="MobiDB-lite"/>
    </source>
</evidence>
<gene>
    <name evidence="5" type="ORF">AXF42_Ash010389</name>
</gene>
<protein>
    <submittedName>
        <fullName evidence="5">KH domain-containing protein</fullName>
    </submittedName>
</protein>
<keyword evidence="6" id="KW-1185">Reference proteome</keyword>
<feature type="region of interest" description="Disordered" evidence="3">
    <location>
        <begin position="104"/>
        <end position="141"/>
    </location>
</feature>
<feature type="domain" description="K Homology" evidence="4">
    <location>
        <begin position="185"/>
        <end position="260"/>
    </location>
</feature>
<evidence type="ECO:0000259" key="4">
    <source>
        <dbReference type="SMART" id="SM00322"/>
    </source>
</evidence>
<dbReference type="CDD" id="cd22460">
    <property type="entry name" value="KH-I_PEPPER_rpt2_like"/>
    <property type="match status" value="2"/>
</dbReference>
<feature type="domain" description="K Homology" evidence="4">
    <location>
        <begin position="337"/>
        <end position="417"/>
    </location>
</feature>
<dbReference type="Gene3D" id="3.30.310.210">
    <property type="match status" value="2"/>
</dbReference>
<feature type="domain" description="K Homology" evidence="4">
    <location>
        <begin position="422"/>
        <end position="497"/>
    </location>
</feature>
<dbReference type="Gene3D" id="3.30.1370.10">
    <property type="entry name" value="K Homology domain, type 1"/>
    <property type="match status" value="2"/>
</dbReference>
<keyword evidence="1" id="KW-0677">Repeat</keyword>
<organism evidence="5 6">
    <name type="scientific">Apostasia shenzhenica</name>
    <dbReference type="NCBI Taxonomy" id="1088818"/>
    <lineage>
        <taxon>Eukaryota</taxon>
        <taxon>Viridiplantae</taxon>
        <taxon>Streptophyta</taxon>
        <taxon>Embryophyta</taxon>
        <taxon>Tracheophyta</taxon>
        <taxon>Spermatophyta</taxon>
        <taxon>Magnoliopsida</taxon>
        <taxon>Liliopsida</taxon>
        <taxon>Asparagales</taxon>
        <taxon>Orchidaceae</taxon>
        <taxon>Apostasioideae</taxon>
        <taxon>Apostasia</taxon>
    </lineage>
</organism>
<dbReference type="Pfam" id="PF00013">
    <property type="entry name" value="KH_1"/>
    <property type="match status" value="5"/>
</dbReference>
<dbReference type="PANTHER" id="PTHR10288">
    <property type="entry name" value="KH DOMAIN CONTAINING RNA BINDING PROTEIN"/>
    <property type="match status" value="1"/>
</dbReference>
<evidence type="ECO:0000256" key="1">
    <source>
        <dbReference type="ARBA" id="ARBA00022737"/>
    </source>
</evidence>
<feature type="domain" description="K Homology" evidence="4">
    <location>
        <begin position="57"/>
        <end position="120"/>
    </location>
</feature>
<dbReference type="OrthoDB" id="442947at2759"/>
<evidence type="ECO:0000313" key="5">
    <source>
        <dbReference type="EMBL" id="PKA65980.1"/>
    </source>
</evidence>
<keyword evidence="2" id="KW-0694">RNA-binding</keyword>
<dbReference type="AlphaFoldDB" id="A0A2I0BDW0"/>
<name>A0A2I0BDW0_9ASPA</name>
<dbReference type="Proteomes" id="UP000236161">
    <property type="component" value="Unassembled WGS sequence"/>
</dbReference>
<dbReference type="EMBL" id="KZ451888">
    <property type="protein sequence ID" value="PKA65980.1"/>
    <property type="molecule type" value="Genomic_DNA"/>
</dbReference>
<evidence type="ECO:0000313" key="6">
    <source>
        <dbReference type="Proteomes" id="UP000236161"/>
    </source>
</evidence>
<accession>A0A2I0BDW0</accession>
<sequence>MPRRHCPRSTSSYELRRGKIGTSHFPESAYQTLALVYIYIYAEELLFCLLYRRLLPVGEVHPFSFPSTGGGIIAKIRQETGAKIKLEESVPGCEERVVIITGSEKDSEFKNEQTRQDEGDSPVVGGEEDDASAVDDAKKEDSDNFAGSKLVKATSCAQKALMLVFERIFEGELESDDVDEGKNKTPLSVRLLVLSSQVGPLLGKGGHVVKQMSADSGAQIRVLPRDKLPLCASFNDEIVQISGGVDSMRKALRSVSQHLMENPPRDRDFAAVNSHSSSSHPFPPIPRQEAFSPAKLHMPVKGPPFLDRPLYDAADISPSFPKFHEGLAPGPMPLAPEVLVFRLLCSNDKVGSVIGKGGSIVRTIEHETGCEIKVLESSLETHDRIIVISGPSLPGDRISPPQDAVLRVQHRIVMAVPENKDSVVLSRVLVYSNQTGCLLGKGGSVIAEMRRLSGANIRVLSKDQTPKGLEENNEIIQVTGEFGAVQEALLQITARLRGHLFRDKAPALNHPPHPVILDKIPAFGPYMGRMEPSPQRSFDNPIDMERLPPVPWAPQGMTEGVVPLPDPDFGKAPPRRIGGFPGGNQPAVITRTTVDVVVPRSVVPSIYGEDGDCLRRIREISDADIVITEPRPEAKETAIIISGTPEQTHAAQSLIQAFVLSETTAP</sequence>
<dbReference type="GO" id="GO:0003723">
    <property type="term" value="F:RNA binding"/>
    <property type="evidence" value="ECO:0007669"/>
    <property type="project" value="UniProtKB-UniRule"/>
</dbReference>
<dbReference type="SUPFAM" id="SSF54791">
    <property type="entry name" value="Eukaryotic type KH-domain (KH-domain type I)"/>
    <property type="match status" value="5"/>
</dbReference>
<feature type="domain" description="K Homology" evidence="4">
    <location>
        <begin position="590"/>
        <end position="660"/>
    </location>
</feature>
<proteinExistence type="predicted"/>